<name>A0AAQ3T147_PASNO</name>
<dbReference type="AlphaFoldDB" id="A0AAQ3T147"/>
<evidence type="ECO:0000313" key="2">
    <source>
        <dbReference type="EMBL" id="WVZ64709.1"/>
    </source>
</evidence>
<organism evidence="2 3">
    <name type="scientific">Paspalum notatum var. saurae</name>
    <dbReference type="NCBI Taxonomy" id="547442"/>
    <lineage>
        <taxon>Eukaryota</taxon>
        <taxon>Viridiplantae</taxon>
        <taxon>Streptophyta</taxon>
        <taxon>Embryophyta</taxon>
        <taxon>Tracheophyta</taxon>
        <taxon>Spermatophyta</taxon>
        <taxon>Magnoliopsida</taxon>
        <taxon>Liliopsida</taxon>
        <taxon>Poales</taxon>
        <taxon>Poaceae</taxon>
        <taxon>PACMAD clade</taxon>
        <taxon>Panicoideae</taxon>
        <taxon>Andropogonodae</taxon>
        <taxon>Paspaleae</taxon>
        <taxon>Paspalinae</taxon>
        <taxon>Paspalum</taxon>
    </lineage>
</organism>
<feature type="region of interest" description="Disordered" evidence="1">
    <location>
        <begin position="1"/>
        <end position="27"/>
    </location>
</feature>
<reference evidence="2 3" key="1">
    <citation type="submission" date="2024-02" db="EMBL/GenBank/DDBJ databases">
        <title>High-quality chromosome-scale genome assembly of Pensacola bahiagrass (Paspalum notatum Flugge var. saurae).</title>
        <authorList>
            <person name="Vega J.M."/>
            <person name="Podio M."/>
            <person name="Orjuela J."/>
            <person name="Siena L.A."/>
            <person name="Pessino S.C."/>
            <person name="Combes M.C."/>
            <person name="Mariac C."/>
            <person name="Albertini E."/>
            <person name="Pupilli F."/>
            <person name="Ortiz J.P.A."/>
            <person name="Leblanc O."/>
        </authorList>
    </citation>
    <scope>NUCLEOTIDE SEQUENCE [LARGE SCALE GENOMIC DNA]</scope>
    <source>
        <strain evidence="2">R1</strain>
        <tissue evidence="2">Leaf</tissue>
    </source>
</reference>
<evidence type="ECO:0000256" key="1">
    <source>
        <dbReference type="SAM" id="MobiDB-lite"/>
    </source>
</evidence>
<proteinExistence type="predicted"/>
<protein>
    <submittedName>
        <fullName evidence="2">Uncharacterized protein</fullName>
    </submittedName>
</protein>
<dbReference type="EMBL" id="CP144747">
    <property type="protein sequence ID" value="WVZ64709.1"/>
    <property type="molecule type" value="Genomic_DNA"/>
</dbReference>
<dbReference type="Proteomes" id="UP001341281">
    <property type="component" value="Chromosome 03"/>
</dbReference>
<keyword evidence="3" id="KW-1185">Reference proteome</keyword>
<accession>A0AAQ3T147</accession>
<feature type="compositionally biased region" description="Basic and acidic residues" evidence="1">
    <location>
        <begin position="7"/>
        <end position="25"/>
    </location>
</feature>
<gene>
    <name evidence="2" type="ORF">U9M48_014190</name>
</gene>
<evidence type="ECO:0000313" key="3">
    <source>
        <dbReference type="Proteomes" id="UP001341281"/>
    </source>
</evidence>
<sequence>MNSLAATKDRRCNDKAQTDRGKGEVELQENVQDTHRWRLTSCGQYSSLAPTNEDGSFAMWWQFGSQRVGSEARKGFNSIVLLGAWSLWKHRNTCVFDGASPSLDRVLLLAKEEAQFWSLAGARGISSLTALQQG</sequence>